<feature type="non-terminal residue" evidence="3">
    <location>
        <position position="110"/>
    </location>
</feature>
<dbReference type="GO" id="GO:0005829">
    <property type="term" value="C:cytosol"/>
    <property type="evidence" value="ECO:0007669"/>
    <property type="project" value="TreeGrafter"/>
</dbReference>
<sequence>ILSHQAAHQVKNLGLENDLIERVRGDAYFDPIKGELDALLDPQTFIGRAPEQVDKFIKEWVEPALADKELQAALLGTGKGTARLGTARHGSARIRFPSRYLRSLKFERAP</sequence>
<dbReference type="Pfam" id="PF10397">
    <property type="entry name" value="ADSL_C"/>
    <property type="match status" value="1"/>
</dbReference>
<feature type="non-terminal residue" evidence="3">
    <location>
        <position position="1"/>
    </location>
</feature>
<organism evidence="3 4">
    <name type="scientific">Boletus edulis BED1</name>
    <dbReference type="NCBI Taxonomy" id="1328754"/>
    <lineage>
        <taxon>Eukaryota</taxon>
        <taxon>Fungi</taxon>
        <taxon>Dikarya</taxon>
        <taxon>Basidiomycota</taxon>
        <taxon>Agaricomycotina</taxon>
        <taxon>Agaricomycetes</taxon>
        <taxon>Agaricomycetidae</taxon>
        <taxon>Boletales</taxon>
        <taxon>Boletineae</taxon>
        <taxon>Boletaceae</taxon>
        <taxon>Boletoideae</taxon>
        <taxon>Boletus</taxon>
    </lineage>
</organism>
<dbReference type="Proteomes" id="UP001194468">
    <property type="component" value="Unassembled WGS sequence"/>
</dbReference>
<keyword evidence="4" id="KW-1185">Reference proteome</keyword>
<comment type="caution">
    <text evidence="3">The sequence shown here is derived from an EMBL/GenBank/DDBJ whole genome shotgun (WGS) entry which is preliminary data.</text>
</comment>
<keyword evidence="1" id="KW-0456">Lyase</keyword>
<reference evidence="3" key="1">
    <citation type="submission" date="2019-10" db="EMBL/GenBank/DDBJ databases">
        <authorList>
            <consortium name="DOE Joint Genome Institute"/>
            <person name="Kuo A."/>
            <person name="Miyauchi S."/>
            <person name="Kiss E."/>
            <person name="Drula E."/>
            <person name="Kohler A."/>
            <person name="Sanchez-Garcia M."/>
            <person name="Andreopoulos B."/>
            <person name="Barry K.W."/>
            <person name="Bonito G."/>
            <person name="Buee M."/>
            <person name="Carver A."/>
            <person name="Chen C."/>
            <person name="Cichocki N."/>
            <person name="Clum A."/>
            <person name="Culley D."/>
            <person name="Crous P.W."/>
            <person name="Fauchery L."/>
            <person name="Girlanda M."/>
            <person name="Hayes R."/>
            <person name="Keri Z."/>
            <person name="LaButti K."/>
            <person name="Lipzen A."/>
            <person name="Lombard V."/>
            <person name="Magnuson J."/>
            <person name="Maillard F."/>
            <person name="Morin E."/>
            <person name="Murat C."/>
            <person name="Nolan M."/>
            <person name="Ohm R."/>
            <person name="Pangilinan J."/>
            <person name="Pereira M."/>
            <person name="Perotto S."/>
            <person name="Peter M."/>
            <person name="Riley R."/>
            <person name="Sitrit Y."/>
            <person name="Stielow B."/>
            <person name="Szollosi G."/>
            <person name="Zifcakova L."/>
            <person name="Stursova M."/>
            <person name="Spatafora J.W."/>
            <person name="Tedersoo L."/>
            <person name="Vaario L.-M."/>
            <person name="Yamada A."/>
            <person name="Yan M."/>
            <person name="Wang P."/>
            <person name="Xu J."/>
            <person name="Bruns T."/>
            <person name="Baldrian P."/>
            <person name="Vilgalys R."/>
            <person name="Henrissat B."/>
            <person name="Grigoriev I.V."/>
            <person name="Hibbett D."/>
            <person name="Nagy L.G."/>
            <person name="Martin F.M."/>
        </authorList>
    </citation>
    <scope>NUCLEOTIDE SEQUENCE</scope>
    <source>
        <strain evidence="3">BED1</strain>
    </source>
</reference>
<gene>
    <name evidence="3" type="ORF">L210DRAFT_3491801</name>
</gene>
<dbReference type="AlphaFoldDB" id="A0AAD4G624"/>
<evidence type="ECO:0000313" key="3">
    <source>
        <dbReference type="EMBL" id="KAF8419642.1"/>
    </source>
</evidence>
<dbReference type="GO" id="GO:0070626">
    <property type="term" value="F:(S)-2-(5-amino-1-(5-phospho-D-ribosyl)imidazole-4-carboxamido) succinate lyase (fumarate-forming) activity"/>
    <property type="evidence" value="ECO:0007669"/>
    <property type="project" value="TreeGrafter"/>
</dbReference>
<proteinExistence type="predicted"/>
<dbReference type="SMART" id="SM00998">
    <property type="entry name" value="ADSL_C"/>
    <property type="match status" value="1"/>
</dbReference>
<dbReference type="GO" id="GO:0044208">
    <property type="term" value="P:'de novo' AMP biosynthetic process"/>
    <property type="evidence" value="ECO:0007669"/>
    <property type="project" value="TreeGrafter"/>
</dbReference>
<accession>A0AAD4G624</accession>
<evidence type="ECO:0000313" key="4">
    <source>
        <dbReference type="Proteomes" id="UP001194468"/>
    </source>
</evidence>
<reference evidence="3" key="2">
    <citation type="journal article" date="2020" name="Nat. Commun.">
        <title>Large-scale genome sequencing of mycorrhizal fungi provides insights into the early evolution of symbiotic traits.</title>
        <authorList>
            <person name="Miyauchi S."/>
            <person name="Kiss E."/>
            <person name="Kuo A."/>
            <person name="Drula E."/>
            <person name="Kohler A."/>
            <person name="Sanchez-Garcia M."/>
            <person name="Morin E."/>
            <person name="Andreopoulos B."/>
            <person name="Barry K.W."/>
            <person name="Bonito G."/>
            <person name="Buee M."/>
            <person name="Carver A."/>
            <person name="Chen C."/>
            <person name="Cichocki N."/>
            <person name="Clum A."/>
            <person name="Culley D."/>
            <person name="Crous P.W."/>
            <person name="Fauchery L."/>
            <person name="Girlanda M."/>
            <person name="Hayes R.D."/>
            <person name="Keri Z."/>
            <person name="LaButti K."/>
            <person name="Lipzen A."/>
            <person name="Lombard V."/>
            <person name="Magnuson J."/>
            <person name="Maillard F."/>
            <person name="Murat C."/>
            <person name="Nolan M."/>
            <person name="Ohm R.A."/>
            <person name="Pangilinan J."/>
            <person name="Pereira M.F."/>
            <person name="Perotto S."/>
            <person name="Peter M."/>
            <person name="Pfister S."/>
            <person name="Riley R."/>
            <person name="Sitrit Y."/>
            <person name="Stielow J.B."/>
            <person name="Szollosi G."/>
            <person name="Zifcakova L."/>
            <person name="Stursova M."/>
            <person name="Spatafora J.W."/>
            <person name="Tedersoo L."/>
            <person name="Vaario L.M."/>
            <person name="Yamada A."/>
            <person name="Yan M."/>
            <person name="Wang P."/>
            <person name="Xu J."/>
            <person name="Bruns T."/>
            <person name="Baldrian P."/>
            <person name="Vilgalys R."/>
            <person name="Dunand C."/>
            <person name="Henrissat B."/>
            <person name="Grigoriev I.V."/>
            <person name="Hibbett D."/>
            <person name="Nagy L.G."/>
            <person name="Martin F.M."/>
        </authorList>
    </citation>
    <scope>NUCLEOTIDE SEQUENCE</scope>
    <source>
        <strain evidence="3">BED1</strain>
    </source>
</reference>
<evidence type="ECO:0000259" key="2">
    <source>
        <dbReference type="SMART" id="SM00998"/>
    </source>
</evidence>
<name>A0AAD4G624_BOLED</name>
<protein>
    <recommendedName>
        <fullName evidence="2">Adenylosuccinate lyase C-terminal domain-containing protein</fullName>
    </recommendedName>
</protein>
<feature type="domain" description="Adenylosuccinate lyase C-terminal" evidence="2">
    <location>
        <begin position="1"/>
        <end position="57"/>
    </location>
</feature>
<dbReference type="GO" id="GO:0004018">
    <property type="term" value="F:N6-(1,2-dicarboxyethyl)AMP AMP-lyase (fumarate-forming) activity"/>
    <property type="evidence" value="ECO:0007669"/>
    <property type="project" value="TreeGrafter"/>
</dbReference>
<evidence type="ECO:0000256" key="1">
    <source>
        <dbReference type="ARBA" id="ARBA00023239"/>
    </source>
</evidence>
<dbReference type="InterPro" id="IPR019468">
    <property type="entry name" value="AdenyloSucc_lyase_C"/>
</dbReference>
<dbReference type="Gene3D" id="1.20.200.10">
    <property type="entry name" value="Fumarase/aspartase (Central domain)"/>
    <property type="match status" value="1"/>
</dbReference>
<dbReference type="EMBL" id="WHUW01000170">
    <property type="protein sequence ID" value="KAF8419642.1"/>
    <property type="molecule type" value="Genomic_DNA"/>
</dbReference>
<dbReference type="PANTHER" id="PTHR43172:SF1">
    <property type="entry name" value="ADENYLOSUCCINATE LYASE"/>
    <property type="match status" value="1"/>
</dbReference>
<dbReference type="PANTHER" id="PTHR43172">
    <property type="entry name" value="ADENYLOSUCCINATE LYASE"/>
    <property type="match status" value="1"/>
</dbReference>